<accession>W1Y8K5</accession>
<dbReference type="InterPro" id="IPR027417">
    <property type="entry name" value="P-loop_NTPase"/>
</dbReference>
<feature type="non-terminal residue" evidence="1">
    <location>
        <position position="1"/>
    </location>
</feature>
<comment type="caution">
    <text evidence="1">The sequence shown here is derived from an EMBL/GenBank/DDBJ whole genome shotgun (WGS) entry which is preliminary data.</text>
</comment>
<name>W1Y8K5_9ZZZZ</name>
<evidence type="ECO:0000313" key="1">
    <source>
        <dbReference type="EMBL" id="ETJ38701.1"/>
    </source>
</evidence>
<proteinExistence type="predicted"/>
<dbReference type="SUPFAM" id="SSF52540">
    <property type="entry name" value="P-loop containing nucleoside triphosphate hydrolases"/>
    <property type="match status" value="1"/>
</dbReference>
<sequence>LKSVPSGDQVVVVSTHLVDDIEDLYDRVVVMNEGCVIFAGTPDEFINLSEPGPNRAERSYLGLVGSERA</sequence>
<reference evidence="1" key="1">
    <citation type="submission" date="2013-12" db="EMBL/GenBank/DDBJ databases">
        <title>A Varibaculum cambriense genome reconstructed from a premature infant gut community with otherwise low bacterial novelty that shifts toward anaerobic metabolism during the third week of life.</title>
        <authorList>
            <person name="Brown C.T."/>
            <person name="Sharon I."/>
            <person name="Thomas B.C."/>
            <person name="Castelle C.J."/>
            <person name="Morowitz M.J."/>
            <person name="Banfield J.F."/>
        </authorList>
    </citation>
    <scope>NUCLEOTIDE SEQUENCE</scope>
</reference>
<dbReference type="Gene3D" id="3.40.50.300">
    <property type="entry name" value="P-loop containing nucleotide triphosphate hydrolases"/>
    <property type="match status" value="1"/>
</dbReference>
<dbReference type="AlphaFoldDB" id="W1Y8K5"/>
<gene>
    <name evidence="1" type="ORF">Q604_UNBC07263G0002</name>
</gene>
<protein>
    <submittedName>
        <fullName evidence="1">ABC superfamily ATP binding cassette transporter, ABC protein</fullName>
    </submittedName>
</protein>
<organism evidence="1">
    <name type="scientific">human gut metagenome</name>
    <dbReference type="NCBI Taxonomy" id="408170"/>
    <lineage>
        <taxon>unclassified sequences</taxon>
        <taxon>metagenomes</taxon>
        <taxon>organismal metagenomes</taxon>
    </lineage>
</organism>
<dbReference type="EMBL" id="AZMM01007263">
    <property type="protein sequence ID" value="ETJ38701.1"/>
    <property type="molecule type" value="Genomic_DNA"/>
</dbReference>